<dbReference type="Proteomes" id="UP000557872">
    <property type="component" value="Unassembled WGS sequence"/>
</dbReference>
<proteinExistence type="predicted"/>
<feature type="compositionally biased region" description="Basic and acidic residues" evidence="1">
    <location>
        <begin position="278"/>
        <end position="302"/>
    </location>
</feature>
<feature type="region of interest" description="Disordered" evidence="1">
    <location>
        <begin position="456"/>
        <end position="475"/>
    </location>
</feature>
<dbReference type="EMBL" id="JACBAZ010000001">
    <property type="protein sequence ID" value="NWK54657.1"/>
    <property type="molecule type" value="Genomic_DNA"/>
</dbReference>
<gene>
    <name evidence="2" type="ORF">HW115_03480</name>
</gene>
<evidence type="ECO:0000313" key="3">
    <source>
        <dbReference type="Proteomes" id="UP000557872"/>
    </source>
</evidence>
<feature type="compositionally biased region" description="Basic and acidic residues" evidence="1">
    <location>
        <begin position="195"/>
        <end position="208"/>
    </location>
</feature>
<feature type="compositionally biased region" description="Acidic residues" evidence="1">
    <location>
        <begin position="237"/>
        <end position="253"/>
    </location>
</feature>
<keyword evidence="3" id="KW-1185">Reference proteome</keyword>
<comment type="caution">
    <text evidence="2">The sequence shown here is derived from an EMBL/GenBank/DDBJ whole genome shotgun (WGS) entry which is preliminary data.</text>
</comment>
<feature type="compositionally biased region" description="Acidic residues" evidence="1">
    <location>
        <begin position="325"/>
        <end position="379"/>
    </location>
</feature>
<evidence type="ECO:0000256" key="1">
    <source>
        <dbReference type="SAM" id="MobiDB-lite"/>
    </source>
</evidence>
<reference evidence="2 3" key="1">
    <citation type="submission" date="2020-07" db="EMBL/GenBank/DDBJ databases">
        <title>Roseicoccus Jingziensis gen. nov., sp. nov., isolated from coastal seawater.</title>
        <authorList>
            <person name="Feng X."/>
        </authorList>
    </citation>
    <scope>NUCLEOTIDE SEQUENCE [LARGE SCALE GENOMIC DNA]</scope>
    <source>
        <strain evidence="2 3">N1E253</strain>
    </source>
</reference>
<feature type="region of interest" description="Disordered" evidence="1">
    <location>
        <begin position="168"/>
        <end position="187"/>
    </location>
</feature>
<feature type="compositionally biased region" description="Acidic residues" evidence="1">
    <location>
        <begin position="168"/>
        <end position="178"/>
    </location>
</feature>
<organism evidence="2 3">
    <name type="scientific">Oceaniferula marina</name>
    <dbReference type="NCBI Taxonomy" id="2748318"/>
    <lineage>
        <taxon>Bacteria</taxon>
        <taxon>Pseudomonadati</taxon>
        <taxon>Verrucomicrobiota</taxon>
        <taxon>Verrucomicrobiia</taxon>
        <taxon>Verrucomicrobiales</taxon>
        <taxon>Verrucomicrobiaceae</taxon>
        <taxon>Oceaniferula</taxon>
    </lineage>
</organism>
<name>A0A851GHQ3_9BACT</name>
<feature type="compositionally biased region" description="Acidic residues" evidence="1">
    <location>
        <begin position="262"/>
        <end position="277"/>
    </location>
</feature>
<accession>A0A851GHQ3</accession>
<evidence type="ECO:0000313" key="2">
    <source>
        <dbReference type="EMBL" id="NWK54657.1"/>
    </source>
</evidence>
<dbReference type="AlphaFoldDB" id="A0A851GHQ3"/>
<sequence>MMNSINGLDGTQELLIKLLEQNPDDWGMRKKVVWFLYEAGYFREASKVVWNAPEIPPVDKEIVFAVRIVSKGQPTRSMRLLNAVIERNRAEPEKNLEMAKELVRGGMPLQAVRFYGAATLSDSSLIDEEFEVAMLTTDAEEEDWTEAVQSEDFPWDSPIELTEADLATEDDDEGDSEDLLSGMTQPVPLKAPVKSLKDTMNDEEKPVDLRVPTKPLPLNPDKISTAAVTIATYESQKEEDSDEGVDEEVVSDDVSEKGDDGEARDEVEEITAEDEKDEPLAEKEEESAKAEASEPVEAKDEAPEADEPVASDEEVSDSVVVLKDEEAEEDADISDVDDQVVEAEAESEPVEMLEAEPEENDEPVASSEDDDIEAEDDQPEPVAAKRGVFSSLMGFFRRSKKEDDGPTDEDILSAPDEPAPEMAKPTVVAAPAKSSMMQRPVSPVASGPGPVMGPVKPKPIPAPSEGPASGGRQFGQPEAIDCRTRLVALAPQDGSAFFSELSQKYATLPSGKMPETVTVARDAAQVDYIDLIQKACSNDKAVNLDAFSKLLGLHKVMTDADCTLWVDDMNLLRKGFGDAVLATVVSKYSVTECREILGAVYRRTATQAAV</sequence>
<feature type="region of interest" description="Disordered" evidence="1">
    <location>
        <begin position="194"/>
        <end position="422"/>
    </location>
</feature>
<protein>
    <submittedName>
        <fullName evidence="2">Uncharacterized protein</fullName>
    </submittedName>
</protein>
<dbReference type="RefSeq" id="WP_178931170.1">
    <property type="nucleotide sequence ID" value="NZ_JACBAZ010000001.1"/>
</dbReference>
<feature type="compositionally biased region" description="Acidic residues" evidence="1">
    <location>
        <begin position="303"/>
        <end position="316"/>
    </location>
</feature>